<keyword evidence="1" id="KW-0732">Signal</keyword>
<dbReference type="Proteomes" id="UP000241074">
    <property type="component" value="Chromosome"/>
</dbReference>
<reference evidence="2 3" key="2">
    <citation type="submission" date="2018-03" db="EMBL/GenBank/DDBJ databases">
        <authorList>
            <person name="Keele B.F."/>
        </authorList>
    </citation>
    <scope>NUCLEOTIDE SEQUENCE [LARGE SCALE GENOMIC DNA]</scope>
    <source>
        <strain evidence="2 3">D13</strain>
    </source>
</reference>
<dbReference type="RefSeq" id="WP_106891578.1">
    <property type="nucleotide sequence ID" value="NZ_CP027860.1"/>
</dbReference>
<evidence type="ECO:0000313" key="2">
    <source>
        <dbReference type="EMBL" id="AVP97658.1"/>
    </source>
</evidence>
<sequence length="67" mass="7352">MKTRFVLSTILATLVMGCASNASKSDLAQSTRVKDERYIAAVEQKATKAGVEVIWVNPPTRKAKPHH</sequence>
<protein>
    <submittedName>
        <fullName evidence="2">Uncharacterized protein</fullName>
    </submittedName>
</protein>
<keyword evidence="3" id="KW-1185">Reference proteome</keyword>
<evidence type="ECO:0000256" key="1">
    <source>
        <dbReference type="SAM" id="SignalP"/>
    </source>
</evidence>
<feature type="signal peptide" evidence="1">
    <location>
        <begin position="1"/>
        <end position="24"/>
    </location>
</feature>
<dbReference type="KEGG" id="xba:C7S18_10800"/>
<dbReference type="PROSITE" id="PS51257">
    <property type="entry name" value="PROKAR_LIPOPROTEIN"/>
    <property type="match status" value="1"/>
</dbReference>
<accession>A0A2P1PS50</accession>
<name>A0A2P1PS50_9GAMM</name>
<dbReference type="OrthoDB" id="6240183at2"/>
<evidence type="ECO:0000313" key="3">
    <source>
        <dbReference type="Proteomes" id="UP000241074"/>
    </source>
</evidence>
<proteinExistence type="predicted"/>
<reference evidence="2 3" key="1">
    <citation type="submission" date="2018-03" db="EMBL/GenBank/DDBJ databases">
        <title>Ahniella affigens gen. nov., sp. nov., a gammaproteobacterium isolated from sandy soil near a stream.</title>
        <authorList>
            <person name="Ko Y."/>
            <person name="Kim J.-H."/>
        </authorList>
    </citation>
    <scope>NUCLEOTIDE SEQUENCE [LARGE SCALE GENOMIC DNA]</scope>
    <source>
        <strain evidence="2 3">D13</strain>
    </source>
</reference>
<dbReference type="EMBL" id="CP027860">
    <property type="protein sequence ID" value="AVP97658.1"/>
    <property type="molecule type" value="Genomic_DNA"/>
</dbReference>
<dbReference type="AlphaFoldDB" id="A0A2P1PS50"/>
<feature type="chain" id="PRO_5015144278" evidence="1">
    <location>
        <begin position="25"/>
        <end position="67"/>
    </location>
</feature>
<gene>
    <name evidence="2" type="ORF">C7S18_10800</name>
</gene>
<organism evidence="2 3">
    <name type="scientific">Ahniella affigens</name>
    <dbReference type="NCBI Taxonomy" id="2021234"/>
    <lineage>
        <taxon>Bacteria</taxon>
        <taxon>Pseudomonadati</taxon>
        <taxon>Pseudomonadota</taxon>
        <taxon>Gammaproteobacteria</taxon>
        <taxon>Lysobacterales</taxon>
        <taxon>Rhodanobacteraceae</taxon>
        <taxon>Ahniella</taxon>
    </lineage>
</organism>